<evidence type="ECO:0000256" key="1">
    <source>
        <dbReference type="SAM" id="MobiDB-lite"/>
    </source>
</evidence>
<feature type="region of interest" description="Disordered" evidence="1">
    <location>
        <begin position="85"/>
        <end position="162"/>
    </location>
</feature>
<proteinExistence type="predicted"/>
<gene>
    <name evidence="2" type="ORF">SEUCBS140593_010549</name>
</gene>
<dbReference type="Proteomes" id="UP001642482">
    <property type="component" value="Unassembled WGS sequence"/>
</dbReference>
<feature type="compositionally biased region" description="Polar residues" evidence="1">
    <location>
        <begin position="1"/>
        <end position="10"/>
    </location>
</feature>
<protein>
    <submittedName>
        <fullName evidence="2">Uncharacterized protein</fullName>
    </submittedName>
</protein>
<name>A0ABP0D2P9_9PEZI</name>
<feature type="region of interest" description="Disordered" evidence="1">
    <location>
        <begin position="276"/>
        <end position="359"/>
    </location>
</feature>
<keyword evidence="3" id="KW-1185">Reference proteome</keyword>
<feature type="compositionally biased region" description="Basic and acidic residues" evidence="1">
    <location>
        <begin position="49"/>
        <end position="58"/>
    </location>
</feature>
<sequence length="437" mass="47024">MAVSVDTSATRIAAPTGEGATRMLTPPPQSARTELADRMGDFTLNSPVADRDRSEHHQLPPSPGKSARSGSTFFAQNRAILLSGLPQSPVSSEGSAPQPLSPVRQGRRGLPSHPQQQQRHLTPLVTVHPPPHPHHRQPQHYYDHPQSAVGPNAPPYSPLQSPRTISPVVNVKAVPIGYSHHRGSISSTRSALTADKNGSEDDKTKATNSDAGLTPPPEGRLLVSAYIVPANKDRKSFHLRREFDLQELLDAVPRPPLQSLTDRRYRSSINILASPIAASSPRTPLSARPPTSANERGPPGPPPPTSGEAGPNYTTGMKRPASDHLPNLPASPHPNRRRHAAAGKDTLQPSQKEMPPPDQFLADGAVLIPIRPHPSLGGLPALAAIILSRHVEAGDVIELPLPHPESWPQTVSHVYHGRAELTDKIRKNIEHLGGKCE</sequence>
<feature type="region of interest" description="Disordered" evidence="1">
    <location>
        <begin position="1"/>
        <end position="72"/>
    </location>
</feature>
<dbReference type="EMBL" id="CAWUHD010000231">
    <property type="protein sequence ID" value="CAK7238323.1"/>
    <property type="molecule type" value="Genomic_DNA"/>
</dbReference>
<evidence type="ECO:0000313" key="2">
    <source>
        <dbReference type="EMBL" id="CAK7238323.1"/>
    </source>
</evidence>
<feature type="region of interest" description="Disordered" evidence="1">
    <location>
        <begin position="180"/>
        <end position="219"/>
    </location>
</feature>
<evidence type="ECO:0000313" key="3">
    <source>
        <dbReference type="Proteomes" id="UP001642482"/>
    </source>
</evidence>
<organism evidence="2 3">
    <name type="scientific">Sporothrix eucalyptigena</name>
    <dbReference type="NCBI Taxonomy" id="1812306"/>
    <lineage>
        <taxon>Eukaryota</taxon>
        <taxon>Fungi</taxon>
        <taxon>Dikarya</taxon>
        <taxon>Ascomycota</taxon>
        <taxon>Pezizomycotina</taxon>
        <taxon>Sordariomycetes</taxon>
        <taxon>Sordariomycetidae</taxon>
        <taxon>Ophiostomatales</taxon>
        <taxon>Ophiostomataceae</taxon>
        <taxon>Sporothrix</taxon>
    </lineage>
</organism>
<accession>A0ABP0D2P9</accession>
<comment type="caution">
    <text evidence="2">The sequence shown here is derived from an EMBL/GenBank/DDBJ whole genome shotgun (WGS) entry which is preliminary data.</text>
</comment>
<reference evidence="2 3" key="1">
    <citation type="submission" date="2024-01" db="EMBL/GenBank/DDBJ databases">
        <authorList>
            <person name="Allen C."/>
            <person name="Tagirdzhanova G."/>
        </authorList>
    </citation>
    <scope>NUCLEOTIDE SEQUENCE [LARGE SCALE GENOMIC DNA]</scope>
</reference>
<feature type="compositionally biased region" description="Polar residues" evidence="1">
    <location>
        <begin position="85"/>
        <end position="95"/>
    </location>
</feature>